<dbReference type="Gene3D" id="2.60.40.420">
    <property type="entry name" value="Cupredoxins - blue copper proteins"/>
    <property type="match status" value="1"/>
</dbReference>
<dbReference type="GO" id="GO:0007411">
    <property type="term" value="P:axon guidance"/>
    <property type="evidence" value="ECO:0007669"/>
    <property type="project" value="TreeGrafter"/>
</dbReference>
<sequence>MLLLAANVFKLWITLLRFFIVPLMTSATIYNISWISTNPLFSSGRNNIPLFMENLKMNDRIRFSCSTSGTEQTAIHRVNEREALDCRGPAKFINSLIGTCMKTNDSIIIRLREIPMLPNEMSYKPDHDYFFITTSTGDKDGLENGEGGLCRTKNMRLKIRLESKWEGIVQKIPEFTAKNGPVMMIPVNPGQYAVPVVYIPVAQSSETNEGDKKRPMFPYHLYFANGQFQATNSNLEDLGSRTDNFFLFSRKSTFVHLHIFITELKFDASDQPKIFKHLSFAISSNGYIVPKFLKEKEKDVDFEIEYTDSASRRSYEKFGNVGNAIIISSCITIANVLI</sequence>
<keyword evidence="4 6" id="KW-1015">Disulfide bond</keyword>
<dbReference type="GO" id="GO:0048013">
    <property type="term" value="P:ephrin receptor signaling pathway"/>
    <property type="evidence" value="ECO:0007669"/>
    <property type="project" value="TreeGrafter"/>
</dbReference>
<feature type="disulfide bond" evidence="6">
    <location>
        <begin position="86"/>
        <end position="150"/>
    </location>
</feature>
<dbReference type="PANTHER" id="PTHR11304:SF29">
    <property type="entry name" value="EPHRIN"/>
    <property type="match status" value="1"/>
</dbReference>
<dbReference type="Pfam" id="PF00812">
    <property type="entry name" value="Ephrin"/>
    <property type="match status" value="1"/>
</dbReference>
<name>A0AAF5RTI2_WUCBA</name>
<evidence type="ECO:0000259" key="8">
    <source>
        <dbReference type="PROSITE" id="PS51551"/>
    </source>
</evidence>
<reference evidence="10" key="3">
    <citation type="submission" date="2024-02" db="UniProtKB">
        <authorList>
            <consortium name="WormBaseParasite"/>
        </authorList>
    </citation>
    <scope>IDENTIFICATION</scope>
    <source>
        <strain evidence="10">pt0022</strain>
    </source>
</reference>
<dbReference type="PANTHER" id="PTHR11304">
    <property type="entry name" value="EPHRIN"/>
    <property type="match status" value="1"/>
</dbReference>
<comment type="caution">
    <text evidence="6">Lacks conserved residue(s) required for the propagation of feature annotation.</text>
</comment>
<protein>
    <recommendedName>
        <fullName evidence="8">Ephrin RBD domain-containing protein</fullName>
    </recommendedName>
</protein>
<feature type="transmembrane region" description="Helical" evidence="7">
    <location>
        <begin position="12"/>
        <end position="32"/>
    </location>
</feature>
<reference evidence="9" key="2">
    <citation type="journal article" date="2016" name="Mol. Ecol.">
        <title>Population genomics of the filarial nematode parasite Wuchereria bancrofti from mosquitoes.</title>
        <authorList>
            <person name="Small S.T."/>
            <person name="Reimer L.J."/>
            <person name="Tisch D.J."/>
            <person name="King C.L."/>
            <person name="Christensen B.M."/>
            <person name="Siba P.M."/>
            <person name="Kazura J.W."/>
            <person name="Serre D."/>
            <person name="Zimmerman P.A."/>
        </authorList>
    </citation>
    <scope>NUCLEOTIDE SEQUENCE</scope>
    <source>
        <strain evidence="9">pt0022</strain>
    </source>
</reference>
<dbReference type="InterPro" id="IPR008972">
    <property type="entry name" value="Cupredoxin"/>
</dbReference>
<evidence type="ECO:0000256" key="1">
    <source>
        <dbReference type="ARBA" id="ARBA00004370"/>
    </source>
</evidence>
<comment type="similarity">
    <text evidence="6">Belongs to the ephrin family.</text>
</comment>
<evidence type="ECO:0000256" key="3">
    <source>
        <dbReference type="ARBA" id="ARBA00023136"/>
    </source>
</evidence>
<dbReference type="GO" id="GO:0046875">
    <property type="term" value="F:ephrin receptor binding"/>
    <property type="evidence" value="ECO:0007669"/>
    <property type="project" value="TreeGrafter"/>
</dbReference>
<dbReference type="WBParaSite" id="mrna-Wban_01307">
    <property type="protein sequence ID" value="mrna-Wban_01307"/>
    <property type="gene ID" value="Wban_01307"/>
</dbReference>
<dbReference type="SUPFAM" id="SSF49503">
    <property type="entry name" value="Cupredoxins"/>
    <property type="match status" value="1"/>
</dbReference>
<feature type="domain" description="Ephrin RBD" evidence="8">
    <location>
        <begin position="27"/>
        <end position="161"/>
    </location>
</feature>
<dbReference type="InterPro" id="IPR031328">
    <property type="entry name" value="Ephrin"/>
</dbReference>
<keyword evidence="5" id="KW-0325">Glycoprotein</keyword>
<evidence type="ECO:0000256" key="2">
    <source>
        <dbReference type="ARBA" id="ARBA00022729"/>
    </source>
</evidence>
<keyword evidence="2" id="KW-0732">Signal</keyword>
<keyword evidence="7" id="KW-0812">Transmembrane</keyword>
<evidence type="ECO:0000256" key="7">
    <source>
        <dbReference type="SAM" id="Phobius"/>
    </source>
</evidence>
<dbReference type="PROSITE" id="PS51551">
    <property type="entry name" value="EPHRIN_RBD_2"/>
    <property type="match status" value="1"/>
</dbReference>
<dbReference type="AlphaFoldDB" id="A0AAF5RTI2"/>
<accession>A0AAF5RTI2</accession>
<dbReference type="Proteomes" id="UP000093561">
    <property type="component" value="Unassembled WGS sequence"/>
</dbReference>
<dbReference type="GO" id="GO:0005886">
    <property type="term" value="C:plasma membrane"/>
    <property type="evidence" value="ECO:0007669"/>
    <property type="project" value="TreeGrafter"/>
</dbReference>
<dbReference type="InterPro" id="IPR001799">
    <property type="entry name" value="Ephrin_RBD"/>
</dbReference>
<evidence type="ECO:0000256" key="5">
    <source>
        <dbReference type="ARBA" id="ARBA00023180"/>
    </source>
</evidence>
<keyword evidence="7" id="KW-1133">Transmembrane helix</keyword>
<reference evidence="9" key="1">
    <citation type="submission" date="2015-03" db="EMBL/GenBank/DDBJ databases">
        <title>Wuchereria bancrofti Genome Sequencing Papua New Guinea Strain.</title>
        <authorList>
            <person name="Small S.T."/>
            <person name="Serre D."/>
            <person name="Zimmerman P.A."/>
        </authorList>
    </citation>
    <scope>NUCLEOTIDE SEQUENCE [LARGE SCALE GENOMIC DNA]</scope>
    <source>
        <strain evidence="9">pt0022</strain>
    </source>
</reference>
<comment type="subcellular location">
    <subcellularLocation>
        <location evidence="1">Membrane</location>
    </subcellularLocation>
</comment>
<evidence type="ECO:0000313" key="9">
    <source>
        <dbReference type="Proteomes" id="UP000093561"/>
    </source>
</evidence>
<evidence type="ECO:0000256" key="6">
    <source>
        <dbReference type="PROSITE-ProRule" id="PRU00884"/>
    </source>
</evidence>
<evidence type="ECO:0000313" key="10">
    <source>
        <dbReference type="WBParaSite" id="mrna-Wban_01307"/>
    </source>
</evidence>
<keyword evidence="3 7" id="KW-0472">Membrane</keyword>
<proteinExistence type="inferred from homology"/>
<organism evidence="9 10">
    <name type="scientific">Wuchereria bancrofti</name>
    <dbReference type="NCBI Taxonomy" id="6293"/>
    <lineage>
        <taxon>Eukaryota</taxon>
        <taxon>Metazoa</taxon>
        <taxon>Ecdysozoa</taxon>
        <taxon>Nematoda</taxon>
        <taxon>Chromadorea</taxon>
        <taxon>Rhabditida</taxon>
        <taxon>Spirurina</taxon>
        <taxon>Spiruromorpha</taxon>
        <taxon>Filarioidea</taxon>
        <taxon>Onchocercidae</taxon>
        <taxon>Wuchereria</taxon>
    </lineage>
</organism>
<evidence type="ECO:0000256" key="4">
    <source>
        <dbReference type="ARBA" id="ARBA00023157"/>
    </source>
</evidence>